<dbReference type="Proteomes" id="UP000003340">
    <property type="component" value="Unassembled WGS sequence"/>
</dbReference>
<comment type="caution">
    <text evidence="1">The sequence shown here is derived from an EMBL/GenBank/DDBJ whole genome shotgun (WGS) entry which is preliminary data.</text>
</comment>
<dbReference type="EMBL" id="ACEC01000066">
    <property type="protein sequence ID" value="EEG30343.1"/>
    <property type="molecule type" value="Genomic_DNA"/>
</dbReference>
<dbReference type="HOGENOM" id="CLU_3214510_0_0_9"/>
<name>C0EDZ5_9FIRM</name>
<sequence>MWSDNCEEQQANIKINDPNSLLQSLPLRTYANITAPAKREPGRA</sequence>
<protein>
    <submittedName>
        <fullName evidence="1">Uncharacterized protein</fullName>
    </submittedName>
</protein>
<accession>C0EDZ5</accession>
<proteinExistence type="predicted"/>
<dbReference type="STRING" id="537013.CLOSTMETH_02074"/>
<dbReference type="AlphaFoldDB" id="C0EDZ5"/>
<gene>
    <name evidence="1" type="ORF">CLOSTMETH_02074</name>
</gene>
<evidence type="ECO:0000313" key="1">
    <source>
        <dbReference type="EMBL" id="EEG30343.1"/>
    </source>
</evidence>
<reference evidence="1 2" key="2">
    <citation type="submission" date="2009-02" db="EMBL/GenBank/DDBJ databases">
        <title>Draft genome sequence of Clostridium methylpentosum (DSM 5476).</title>
        <authorList>
            <person name="Sudarsanam P."/>
            <person name="Ley R."/>
            <person name="Guruge J."/>
            <person name="Turnbaugh P.J."/>
            <person name="Mahowald M."/>
            <person name="Liep D."/>
            <person name="Gordon J."/>
        </authorList>
    </citation>
    <scope>NUCLEOTIDE SEQUENCE [LARGE SCALE GENOMIC DNA]</scope>
    <source>
        <strain evidence="1 2">DSM 5476</strain>
    </source>
</reference>
<organism evidence="1 2">
    <name type="scientific">[Clostridium] methylpentosum DSM 5476</name>
    <dbReference type="NCBI Taxonomy" id="537013"/>
    <lineage>
        <taxon>Bacteria</taxon>
        <taxon>Bacillati</taxon>
        <taxon>Bacillota</taxon>
        <taxon>Clostridia</taxon>
        <taxon>Eubacteriales</taxon>
        <taxon>Oscillospiraceae</taxon>
        <taxon>Oscillospiraceae incertae sedis</taxon>
    </lineage>
</organism>
<evidence type="ECO:0000313" key="2">
    <source>
        <dbReference type="Proteomes" id="UP000003340"/>
    </source>
</evidence>
<reference evidence="1 2" key="1">
    <citation type="submission" date="2009-01" db="EMBL/GenBank/DDBJ databases">
        <authorList>
            <person name="Fulton L."/>
            <person name="Clifton S."/>
            <person name="Fulton B."/>
            <person name="Xu J."/>
            <person name="Minx P."/>
            <person name="Pepin K.H."/>
            <person name="Johnson M."/>
            <person name="Bhonagiri V."/>
            <person name="Nash W.E."/>
            <person name="Mardis E.R."/>
            <person name="Wilson R.K."/>
        </authorList>
    </citation>
    <scope>NUCLEOTIDE SEQUENCE [LARGE SCALE GENOMIC DNA]</scope>
    <source>
        <strain evidence="1 2">DSM 5476</strain>
    </source>
</reference>
<keyword evidence="2" id="KW-1185">Reference proteome</keyword>